<dbReference type="STRING" id="215243.A0A0D2BEH9"/>
<feature type="transmembrane region" description="Helical" evidence="6">
    <location>
        <begin position="171"/>
        <end position="189"/>
    </location>
</feature>
<feature type="transmembrane region" description="Helical" evidence="6">
    <location>
        <begin position="226"/>
        <end position="243"/>
    </location>
</feature>
<evidence type="ECO:0000256" key="1">
    <source>
        <dbReference type="ARBA" id="ARBA00004141"/>
    </source>
</evidence>
<proteinExistence type="predicted"/>
<evidence type="ECO:0000259" key="8">
    <source>
        <dbReference type="Pfam" id="PF19055"/>
    </source>
</evidence>
<dbReference type="GO" id="GO:0140359">
    <property type="term" value="F:ABC-type transporter activity"/>
    <property type="evidence" value="ECO:0007669"/>
    <property type="project" value="InterPro"/>
</dbReference>
<keyword evidence="4 6" id="KW-1133">Transmembrane helix</keyword>
<dbReference type="GeneID" id="27363848"/>
<feature type="transmembrane region" description="Helical" evidence="6">
    <location>
        <begin position="255"/>
        <end position="278"/>
    </location>
</feature>
<dbReference type="InterPro" id="IPR043926">
    <property type="entry name" value="ABCG_dom"/>
</dbReference>
<reference evidence="9 10" key="1">
    <citation type="submission" date="2015-01" db="EMBL/GenBank/DDBJ databases">
        <title>The Genome Sequence of Exophiala oligosperma CBS72588.</title>
        <authorList>
            <consortium name="The Broad Institute Genomics Platform"/>
            <person name="Cuomo C."/>
            <person name="de Hoog S."/>
            <person name="Gorbushina A."/>
            <person name="Stielow B."/>
            <person name="Teixiera M."/>
            <person name="Abouelleil A."/>
            <person name="Chapman S.B."/>
            <person name="Priest M."/>
            <person name="Young S.K."/>
            <person name="Wortman J."/>
            <person name="Nusbaum C."/>
            <person name="Birren B."/>
        </authorList>
    </citation>
    <scope>NUCLEOTIDE SEQUENCE [LARGE SCALE GENOMIC DNA]</scope>
    <source>
        <strain evidence="9 10">CBS 72588</strain>
    </source>
</reference>
<dbReference type="AlphaFoldDB" id="A0A0D2BEH9"/>
<dbReference type="PANTHER" id="PTHR19241">
    <property type="entry name" value="ATP-BINDING CASSETTE TRANSPORTER"/>
    <property type="match status" value="1"/>
</dbReference>
<name>A0A0D2BEH9_9EURO</name>
<dbReference type="Proteomes" id="UP000053342">
    <property type="component" value="Unassembled WGS sequence"/>
</dbReference>
<feature type="domain" description="ABC-2 type transporter transmembrane" evidence="7">
    <location>
        <begin position="201"/>
        <end position="282"/>
    </location>
</feature>
<evidence type="ECO:0000256" key="3">
    <source>
        <dbReference type="ARBA" id="ARBA00022692"/>
    </source>
</evidence>
<protein>
    <recommendedName>
        <fullName evidence="11">ABC-2 type transporter domain-containing protein</fullName>
    </recommendedName>
</protein>
<dbReference type="OrthoDB" id="4505979at2759"/>
<keyword evidence="2" id="KW-0813">Transport</keyword>
<sequence length="285" mass="31488">MNPPRGYGQAAFNTLRFLKKLAAGGQAVLCTIHQPSAQHFARFDTLLLLAKGGKTVYVGEIGDNAINIKDYFGRNGAPCSPDANPAEHMIDVVSGSLSKGRDWNDVWLKPPEYTAMIQELDHIVEYAASKPPGTVVDGHKFAIPLWEQIKLVTHRMNVSLYRNNDYTTNKVALHVCVALSSGFTFWMIGKSVADLPLTLDLYEAREKKSKMYHWAPFVTGLIVSELPYLGVCAVLYYVCYYYTAGLPSASNKAGAVFFVMLMYEFLYTGIGQFVAAYAPNAVFAS</sequence>
<dbReference type="InterPro" id="IPR013525">
    <property type="entry name" value="ABC2_TM"/>
</dbReference>
<dbReference type="Pfam" id="PF19055">
    <property type="entry name" value="ABC2_membrane_7"/>
    <property type="match status" value="1"/>
</dbReference>
<dbReference type="Pfam" id="PF01061">
    <property type="entry name" value="ABC2_membrane"/>
    <property type="match status" value="1"/>
</dbReference>
<evidence type="ECO:0000256" key="4">
    <source>
        <dbReference type="ARBA" id="ARBA00022989"/>
    </source>
</evidence>
<dbReference type="RefSeq" id="XP_016256118.1">
    <property type="nucleotide sequence ID" value="XM_016413502.1"/>
</dbReference>
<dbReference type="VEuPathDB" id="FungiDB:PV06_11774"/>
<evidence type="ECO:0000259" key="7">
    <source>
        <dbReference type="Pfam" id="PF01061"/>
    </source>
</evidence>
<evidence type="ECO:0008006" key="11">
    <source>
        <dbReference type="Google" id="ProtNLM"/>
    </source>
</evidence>
<comment type="subcellular location">
    <subcellularLocation>
        <location evidence="1">Membrane</location>
        <topology evidence="1">Multi-pass membrane protein</topology>
    </subcellularLocation>
</comment>
<evidence type="ECO:0000256" key="6">
    <source>
        <dbReference type="SAM" id="Phobius"/>
    </source>
</evidence>
<evidence type="ECO:0000313" key="9">
    <source>
        <dbReference type="EMBL" id="KIW35902.1"/>
    </source>
</evidence>
<evidence type="ECO:0000256" key="2">
    <source>
        <dbReference type="ARBA" id="ARBA00022448"/>
    </source>
</evidence>
<keyword evidence="3 6" id="KW-0812">Transmembrane</keyword>
<dbReference type="HOGENOM" id="CLU_976700_0_0_1"/>
<dbReference type="GO" id="GO:0016020">
    <property type="term" value="C:membrane"/>
    <property type="evidence" value="ECO:0007669"/>
    <property type="project" value="UniProtKB-SubCell"/>
</dbReference>
<evidence type="ECO:0000313" key="10">
    <source>
        <dbReference type="Proteomes" id="UP000053342"/>
    </source>
</evidence>
<keyword evidence="10" id="KW-1185">Reference proteome</keyword>
<gene>
    <name evidence="9" type="ORF">PV06_11774</name>
</gene>
<feature type="domain" description="ABC transporter family G" evidence="8">
    <location>
        <begin position="33"/>
        <end position="98"/>
    </location>
</feature>
<organism evidence="9 10">
    <name type="scientific">Exophiala oligosperma</name>
    <dbReference type="NCBI Taxonomy" id="215243"/>
    <lineage>
        <taxon>Eukaryota</taxon>
        <taxon>Fungi</taxon>
        <taxon>Dikarya</taxon>
        <taxon>Ascomycota</taxon>
        <taxon>Pezizomycotina</taxon>
        <taxon>Eurotiomycetes</taxon>
        <taxon>Chaetothyriomycetidae</taxon>
        <taxon>Chaetothyriales</taxon>
        <taxon>Herpotrichiellaceae</taxon>
        <taxon>Exophiala</taxon>
    </lineage>
</organism>
<keyword evidence="5 6" id="KW-0472">Membrane</keyword>
<accession>A0A0D2BEH9</accession>
<dbReference type="EMBL" id="KN847392">
    <property type="protein sequence ID" value="KIW35902.1"/>
    <property type="molecule type" value="Genomic_DNA"/>
</dbReference>
<evidence type="ECO:0000256" key="5">
    <source>
        <dbReference type="ARBA" id="ARBA00023136"/>
    </source>
</evidence>